<dbReference type="PANTHER" id="PTHR45686">
    <property type="entry name" value="ADP-RIBOSYLATION FACTOR GTPASE ACTIVATING PROTEIN 3, ISOFORM H-RELATED"/>
    <property type="match status" value="1"/>
</dbReference>
<dbReference type="GO" id="GO:0008270">
    <property type="term" value="F:zinc ion binding"/>
    <property type="evidence" value="ECO:0007669"/>
    <property type="project" value="UniProtKB-KW"/>
</dbReference>
<keyword evidence="11" id="KW-1185">Reference proteome</keyword>
<dbReference type="GO" id="GO:0000139">
    <property type="term" value="C:Golgi membrane"/>
    <property type="evidence" value="ECO:0007669"/>
    <property type="project" value="GOC"/>
</dbReference>
<organism evidence="10 11">
    <name type="scientific">Gossypium tomentosum</name>
    <name type="common">Hawaiian cotton</name>
    <name type="synonym">Gossypium sandvicense</name>
    <dbReference type="NCBI Taxonomy" id="34277"/>
    <lineage>
        <taxon>Eukaryota</taxon>
        <taxon>Viridiplantae</taxon>
        <taxon>Streptophyta</taxon>
        <taxon>Embryophyta</taxon>
        <taxon>Tracheophyta</taxon>
        <taxon>Spermatophyta</taxon>
        <taxon>Magnoliopsida</taxon>
        <taxon>eudicotyledons</taxon>
        <taxon>Gunneridae</taxon>
        <taxon>Pentapetalae</taxon>
        <taxon>rosids</taxon>
        <taxon>malvids</taxon>
        <taxon>Malvales</taxon>
        <taxon>Malvaceae</taxon>
        <taxon>Malvoideae</taxon>
        <taxon>Gossypium</taxon>
    </lineage>
</organism>
<evidence type="ECO:0000256" key="7">
    <source>
        <dbReference type="PROSITE-ProRule" id="PRU00288"/>
    </source>
</evidence>
<dbReference type="GO" id="GO:0048205">
    <property type="term" value="P:COPI coating of Golgi vesicle"/>
    <property type="evidence" value="ECO:0007669"/>
    <property type="project" value="TreeGrafter"/>
</dbReference>
<sequence>MASSDSLSDKNAVFRKLKAKSENKMCFDCNAKNPTWASVTYGIFLCIDCSAVHRSLGVHISFVRSTNLDSWSPEQLKMMIYGGNNRAQVFFKQHGWTDGGKIEAKYTSRAADLYRQMLSKEVAKSMAEDAGLPSSPVAPQLSAATNGFSGSKIDEVLKESSLGSQEKPEVSTAPKASHTVVTSVVKKPLGARKVTGKTGGLGARKLTNKPSENLYEQKPEEPVVPVASSTNDIAPTGSSFPSRSRFEYVENVQSTELNHGGPQVLNHVAPPKSSSFFAEFGMDSGFQKKSSSNSSKVQIQETDEARKKFSNAKSISSAQFFGDQTRAADNEAQVTLQKFSSSTAISSSDLFGQGADNALDLTASDLINRLSFQAQQDISSLKNIAGETGKKLSSFASTFMSDFQDRIL</sequence>
<dbReference type="EMBL" id="CM017620">
    <property type="protein sequence ID" value="TYH98964.1"/>
    <property type="molecule type" value="Genomic_DNA"/>
</dbReference>
<dbReference type="PROSITE" id="PS50115">
    <property type="entry name" value="ARFGAP"/>
    <property type="match status" value="1"/>
</dbReference>
<dbReference type="SMART" id="SM00105">
    <property type="entry name" value="ArfGap"/>
    <property type="match status" value="1"/>
</dbReference>
<feature type="region of interest" description="Disordered" evidence="8">
    <location>
        <begin position="215"/>
        <end position="242"/>
    </location>
</feature>
<dbReference type="SUPFAM" id="SSF57863">
    <property type="entry name" value="ArfGap/RecO-like zinc finger"/>
    <property type="match status" value="1"/>
</dbReference>
<dbReference type="InterPro" id="IPR037278">
    <property type="entry name" value="ARFGAP/RecO"/>
</dbReference>
<reference evidence="10 11" key="1">
    <citation type="submission" date="2019-07" db="EMBL/GenBank/DDBJ databases">
        <title>WGS assembly of Gossypium tomentosum.</title>
        <authorList>
            <person name="Chen Z.J."/>
            <person name="Sreedasyam A."/>
            <person name="Ando A."/>
            <person name="Song Q."/>
            <person name="De L."/>
            <person name="Hulse-Kemp A."/>
            <person name="Ding M."/>
            <person name="Ye W."/>
            <person name="Kirkbride R."/>
            <person name="Jenkins J."/>
            <person name="Plott C."/>
            <person name="Lovell J."/>
            <person name="Lin Y.-M."/>
            <person name="Vaughn R."/>
            <person name="Liu B."/>
            <person name="Li W."/>
            <person name="Simpson S."/>
            <person name="Scheffler B."/>
            <person name="Saski C."/>
            <person name="Grover C."/>
            <person name="Hu G."/>
            <person name="Conover J."/>
            <person name="Carlson J."/>
            <person name="Shu S."/>
            <person name="Boston L."/>
            <person name="Williams M."/>
            <person name="Peterson D."/>
            <person name="Mcgee K."/>
            <person name="Jones D."/>
            <person name="Wendel J."/>
            <person name="Stelly D."/>
            <person name="Grimwood J."/>
            <person name="Schmutz J."/>
        </authorList>
    </citation>
    <scope>NUCLEOTIDE SEQUENCE [LARGE SCALE GENOMIC DNA]</scope>
    <source>
        <strain evidence="10">7179.01</strain>
    </source>
</reference>
<protein>
    <recommendedName>
        <fullName evidence="9">Arf-GAP domain-containing protein</fullName>
    </recommendedName>
</protein>
<evidence type="ECO:0000256" key="8">
    <source>
        <dbReference type="SAM" id="MobiDB-lite"/>
    </source>
</evidence>
<dbReference type="InterPro" id="IPR038508">
    <property type="entry name" value="ArfGAP_dom_sf"/>
</dbReference>
<feature type="compositionally biased region" description="Polar residues" evidence="8">
    <location>
        <begin position="227"/>
        <end position="242"/>
    </location>
</feature>
<dbReference type="GO" id="GO:0005096">
    <property type="term" value="F:GTPase activator activity"/>
    <property type="evidence" value="ECO:0007669"/>
    <property type="project" value="UniProtKB-KW"/>
</dbReference>
<dbReference type="FunFam" id="1.10.220.150:FF:000012">
    <property type="entry name" value="ADP-ribosylation factor GTPase-activating protein AGD10"/>
    <property type="match status" value="1"/>
</dbReference>
<dbReference type="InterPro" id="IPR001164">
    <property type="entry name" value="ArfGAP_dom"/>
</dbReference>
<keyword evidence="6" id="KW-0007">Acetylation</keyword>
<keyword evidence="4 7" id="KW-0863">Zinc-finger</keyword>
<feature type="domain" description="Arf-GAP" evidence="9">
    <location>
        <begin position="11"/>
        <end position="129"/>
    </location>
</feature>
<keyword evidence="1" id="KW-0343">GTPase activation</keyword>
<dbReference type="Gene3D" id="1.10.220.150">
    <property type="entry name" value="Arf GTPase activating protein"/>
    <property type="match status" value="1"/>
</dbReference>
<evidence type="ECO:0000256" key="6">
    <source>
        <dbReference type="ARBA" id="ARBA00022990"/>
    </source>
</evidence>
<keyword evidence="2" id="KW-0597">Phosphoprotein</keyword>
<evidence type="ECO:0000256" key="5">
    <source>
        <dbReference type="ARBA" id="ARBA00022833"/>
    </source>
</evidence>
<evidence type="ECO:0000256" key="3">
    <source>
        <dbReference type="ARBA" id="ARBA00022723"/>
    </source>
</evidence>
<evidence type="ECO:0000256" key="1">
    <source>
        <dbReference type="ARBA" id="ARBA00022468"/>
    </source>
</evidence>
<evidence type="ECO:0000256" key="2">
    <source>
        <dbReference type="ARBA" id="ARBA00022553"/>
    </source>
</evidence>
<name>A0A5D2N6L4_GOSTO</name>
<dbReference type="Pfam" id="PF01412">
    <property type="entry name" value="ArfGap"/>
    <property type="match status" value="1"/>
</dbReference>
<dbReference type="PRINTS" id="PR00405">
    <property type="entry name" value="REVINTRACTNG"/>
</dbReference>
<gene>
    <name evidence="10" type="ORF">ES332_A11G034000v1</name>
</gene>
<keyword evidence="3" id="KW-0479">Metal-binding</keyword>
<dbReference type="PANTHER" id="PTHR45686:SF4">
    <property type="entry name" value="ADP-RIBOSYLATION FACTOR GTPASE ACTIVATING PROTEIN 3, ISOFORM H"/>
    <property type="match status" value="1"/>
</dbReference>
<dbReference type="AlphaFoldDB" id="A0A5D2N6L4"/>
<dbReference type="CDD" id="cd08831">
    <property type="entry name" value="ArfGap_ArfGap2_3_like"/>
    <property type="match status" value="1"/>
</dbReference>
<evidence type="ECO:0000313" key="10">
    <source>
        <dbReference type="EMBL" id="TYH98964.1"/>
    </source>
</evidence>
<accession>A0A5D2N6L4</accession>
<dbReference type="Proteomes" id="UP000322667">
    <property type="component" value="Chromosome A11"/>
</dbReference>
<keyword evidence="5" id="KW-0862">Zinc</keyword>
<proteinExistence type="predicted"/>
<evidence type="ECO:0000313" key="11">
    <source>
        <dbReference type="Proteomes" id="UP000322667"/>
    </source>
</evidence>
<evidence type="ECO:0000256" key="4">
    <source>
        <dbReference type="ARBA" id="ARBA00022771"/>
    </source>
</evidence>
<evidence type="ECO:0000259" key="9">
    <source>
        <dbReference type="PROSITE" id="PS50115"/>
    </source>
</evidence>